<protein>
    <submittedName>
        <fullName evidence="2">Alpha/beta hydrolase</fullName>
    </submittedName>
</protein>
<evidence type="ECO:0000313" key="3">
    <source>
        <dbReference type="Proteomes" id="UP001308005"/>
    </source>
</evidence>
<accession>A0ABU6D2V8</accession>
<dbReference type="PANTHER" id="PTHR37946">
    <property type="entry name" value="SLL1969 PROTEIN"/>
    <property type="match status" value="1"/>
</dbReference>
<keyword evidence="2" id="KW-0378">Hydrolase</keyword>
<gene>
    <name evidence="2" type="ORF">VSS37_20810</name>
</gene>
<proteinExistence type="predicted"/>
<dbReference type="EMBL" id="JAYMYJ010000160">
    <property type="protein sequence ID" value="MEB4593431.1"/>
    <property type="molecule type" value="Genomic_DNA"/>
</dbReference>
<dbReference type="PANTHER" id="PTHR37946:SF1">
    <property type="entry name" value="SLL1969 PROTEIN"/>
    <property type="match status" value="1"/>
</dbReference>
<evidence type="ECO:0000313" key="2">
    <source>
        <dbReference type="EMBL" id="MEB4593431.1"/>
    </source>
</evidence>
<dbReference type="InterPro" id="IPR029058">
    <property type="entry name" value="AB_hydrolase_fold"/>
</dbReference>
<evidence type="ECO:0000259" key="1">
    <source>
        <dbReference type="Pfam" id="PF12697"/>
    </source>
</evidence>
<dbReference type="RefSeq" id="WP_324698327.1">
    <property type="nucleotide sequence ID" value="NZ_JAYMYJ010000160.1"/>
</dbReference>
<dbReference type="InterPro" id="IPR000073">
    <property type="entry name" value="AB_hydrolase_1"/>
</dbReference>
<dbReference type="Pfam" id="PF12697">
    <property type="entry name" value="Abhydrolase_6"/>
    <property type="match status" value="1"/>
</dbReference>
<sequence length="219" mass="23015">MLVDSPPATVVLLHGIWMRPLMLQSLASRLGAAGYAVKTPSYASVSCTPAQNAESLFRFIQTLSTDALHIVGHSLGGVVALHLLAQHPELPPGRLVTLGTPVQGSRVARVLQPLPGLGMAFGRSMTEGLSGDGVPTTLKREWGAVVGVAPFGLGAPFLWGEANDGAVRVCEAEHPAQTERTYLRLSHTALLFSAQAYGQVLSFLQTGHFSRQSTPASGG</sequence>
<dbReference type="SUPFAM" id="SSF53474">
    <property type="entry name" value="alpha/beta-Hydrolases"/>
    <property type="match status" value="1"/>
</dbReference>
<keyword evidence="3" id="KW-1185">Reference proteome</keyword>
<dbReference type="GO" id="GO:0016787">
    <property type="term" value="F:hydrolase activity"/>
    <property type="evidence" value="ECO:0007669"/>
    <property type="project" value="UniProtKB-KW"/>
</dbReference>
<reference evidence="3" key="1">
    <citation type="submission" date="2023-07" db="EMBL/GenBank/DDBJ databases">
        <title>The carbon used by Thiothrix.</title>
        <authorList>
            <person name="Chen L."/>
        </authorList>
    </citation>
    <scope>NUCLEOTIDE SEQUENCE [LARGE SCALE GENOMIC DNA]</scope>
</reference>
<feature type="domain" description="AB hydrolase-1" evidence="1">
    <location>
        <begin position="10"/>
        <end position="209"/>
    </location>
</feature>
<dbReference type="Gene3D" id="3.40.50.1820">
    <property type="entry name" value="alpha/beta hydrolase"/>
    <property type="match status" value="1"/>
</dbReference>
<name>A0ABU6D2V8_9GAMM</name>
<comment type="caution">
    <text evidence="2">The sequence shown here is derived from an EMBL/GenBank/DDBJ whole genome shotgun (WGS) entry which is preliminary data.</text>
</comment>
<organism evidence="2 3">
    <name type="scientific">Candidatus Thiothrix phosphatis</name>
    <dbReference type="NCBI Taxonomy" id="3112415"/>
    <lineage>
        <taxon>Bacteria</taxon>
        <taxon>Pseudomonadati</taxon>
        <taxon>Pseudomonadota</taxon>
        <taxon>Gammaproteobacteria</taxon>
        <taxon>Thiotrichales</taxon>
        <taxon>Thiotrichaceae</taxon>
        <taxon>Thiothrix</taxon>
    </lineage>
</organism>
<dbReference type="Proteomes" id="UP001308005">
    <property type="component" value="Unassembled WGS sequence"/>
</dbReference>